<gene>
    <name evidence="9" type="ORF">SAMN03080606_03711</name>
</gene>
<comment type="subcellular location">
    <subcellularLocation>
        <location evidence="1 7">Cell membrane</location>
        <topology evidence="1 7">Multi-pass membrane protein</topology>
    </subcellularLocation>
</comment>
<dbReference type="GO" id="GO:0055085">
    <property type="term" value="P:transmembrane transport"/>
    <property type="evidence" value="ECO:0007669"/>
    <property type="project" value="InterPro"/>
</dbReference>
<dbReference type="EMBL" id="FMUS01000030">
    <property type="protein sequence ID" value="SCZ03151.1"/>
    <property type="molecule type" value="Genomic_DNA"/>
</dbReference>
<evidence type="ECO:0000256" key="6">
    <source>
        <dbReference type="ARBA" id="ARBA00023136"/>
    </source>
</evidence>
<feature type="transmembrane region" description="Helical" evidence="7">
    <location>
        <begin position="9"/>
        <end position="29"/>
    </location>
</feature>
<dbReference type="Proteomes" id="UP000198636">
    <property type="component" value="Unassembled WGS sequence"/>
</dbReference>
<dbReference type="AlphaFoldDB" id="A0A1G5KSK4"/>
<dbReference type="InterPro" id="IPR035906">
    <property type="entry name" value="MetI-like_sf"/>
</dbReference>
<dbReference type="RefSeq" id="WP_091546592.1">
    <property type="nucleotide sequence ID" value="NZ_FMUS01000030.1"/>
</dbReference>
<feature type="transmembrane region" description="Helical" evidence="7">
    <location>
        <begin position="72"/>
        <end position="93"/>
    </location>
</feature>
<comment type="similarity">
    <text evidence="7">Belongs to the binding-protein-dependent transport system permease family.</text>
</comment>
<evidence type="ECO:0000313" key="9">
    <source>
        <dbReference type="EMBL" id="SCZ03151.1"/>
    </source>
</evidence>
<dbReference type="PROSITE" id="PS50928">
    <property type="entry name" value="ABC_TM1"/>
    <property type="match status" value="1"/>
</dbReference>
<sequence>MGLYHNKKIAFLFIFPALLLMLVFIYYPIFQNFIYSMFRWSAFSSEKIFIGIDNYLRLFKDPVFYIALKNNLLYASFSIFFQVGLGLIIAAILEEKFLRKYQPFFRTVFFIPAIISITVAGLLWQLIYNPNIGIINEGLRAIGLDNLAHPWLADGKTAIFSVIVMSQWQYTGYIVLLFIVGIHKIPQELYESAMIDGANSIQKFWTITVPQVKEMIIVSVTITIIGGFKVFDEVYVMTGGGPGRSTEVLSSFMYRSGFRNDEMGYAAAIATIIFVITFLLTLLELKISHKKDEV</sequence>
<evidence type="ECO:0000256" key="1">
    <source>
        <dbReference type="ARBA" id="ARBA00004651"/>
    </source>
</evidence>
<evidence type="ECO:0000259" key="8">
    <source>
        <dbReference type="PROSITE" id="PS50928"/>
    </source>
</evidence>
<dbReference type="CDD" id="cd06261">
    <property type="entry name" value="TM_PBP2"/>
    <property type="match status" value="1"/>
</dbReference>
<keyword evidence="3" id="KW-1003">Cell membrane</keyword>
<feature type="domain" description="ABC transmembrane type-1" evidence="8">
    <location>
        <begin position="68"/>
        <end position="284"/>
    </location>
</feature>
<protein>
    <submittedName>
        <fullName evidence="9">Raffinose/stachyose/melibiose transport system permease protein</fullName>
    </submittedName>
</protein>
<keyword evidence="5 7" id="KW-1133">Transmembrane helix</keyword>
<evidence type="ECO:0000256" key="2">
    <source>
        <dbReference type="ARBA" id="ARBA00022448"/>
    </source>
</evidence>
<keyword evidence="4 7" id="KW-0812">Transmembrane</keyword>
<evidence type="ECO:0000256" key="3">
    <source>
        <dbReference type="ARBA" id="ARBA00022475"/>
    </source>
</evidence>
<dbReference type="OrthoDB" id="9779462at2"/>
<dbReference type="InterPro" id="IPR000515">
    <property type="entry name" value="MetI-like"/>
</dbReference>
<evidence type="ECO:0000313" key="10">
    <source>
        <dbReference type="Proteomes" id="UP000198636"/>
    </source>
</evidence>
<proteinExistence type="inferred from homology"/>
<dbReference type="PANTHER" id="PTHR30193:SF37">
    <property type="entry name" value="INNER MEMBRANE ABC TRANSPORTER PERMEASE PROTEIN YCJO"/>
    <property type="match status" value="1"/>
</dbReference>
<evidence type="ECO:0000256" key="5">
    <source>
        <dbReference type="ARBA" id="ARBA00022989"/>
    </source>
</evidence>
<dbReference type="GO" id="GO:0005886">
    <property type="term" value="C:plasma membrane"/>
    <property type="evidence" value="ECO:0007669"/>
    <property type="project" value="UniProtKB-SubCell"/>
</dbReference>
<keyword evidence="6 7" id="KW-0472">Membrane</keyword>
<dbReference type="Gene3D" id="1.10.3720.10">
    <property type="entry name" value="MetI-like"/>
    <property type="match status" value="1"/>
</dbReference>
<dbReference type="InterPro" id="IPR051393">
    <property type="entry name" value="ABC_transporter_permease"/>
</dbReference>
<dbReference type="SUPFAM" id="SSF161098">
    <property type="entry name" value="MetI-like"/>
    <property type="match status" value="1"/>
</dbReference>
<reference evidence="9 10" key="1">
    <citation type="submission" date="2016-10" db="EMBL/GenBank/DDBJ databases">
        <authorList>
            <person name="de Groot N.N."/>
        </authorList>
    </citation>
    <scope>NUCLEOTIDE SEQUENCE [LARGE SCALE GENOMIC DNA]</scope>
    <source>
        <strain evidence="9 10">DSM 18978</strain>
    </source>
</reference>
<evidence type="ECO:0000256" key="4">
    <source>
        <dbReference type="ARBA" id="ARBA00022692"/>
    </source>
</evidence>
<feature type="transmembrane region" description="Helical" evidence="7">
    <location>
        <begin position="105"/>
        <end position="127"/>
    </location>
</feature>
<name>A0A1G5KSK4_9FIRM</name>
<feature type="transmembrane region" description="Helical" evidence="7">
    <location>
        <begin position="204"/>
        <end position="228"/>
    </location>
</feature>
<organism evidence="9 10">
    <name type="scientific">Alkaliphilus peptidifermentans DSM 18978</name>
    <dbReference type="NCBI Taxonomy" id="1120976"/>
    <lineage>
        <taxon>Bacteria</taxon>
        <taxon>Bacillati</taxon>
        <taxon>Bacillota</taxon>
        <taxon>Clostridia</taxon>
        <taxon>Peptostreptococcales</taxon>
        <taxon>Natronincolaceae</taxon>
        <taxon>Alkaliphilus</taxon>
    </lineage>
</organism>
<accession>A0A1G5KSK4</accession>
<feature type="transmembrane region" description="Helical" evidence="7">
    <location>
        <begin position="263"/>
        <end position="283"/>
    </location>
</feature>
<feature type="transmembrane region" description="Helical" evidence="7">
    <location>
        <begin position="158"/>
        <end position="183"/>
    </location>
</feature>
<keyword evidence="10" id="KW-1185">Reference proteome</keyword>
<keyword evidence="2 7" id="KW-0813">Transport</keyword>
<dbReference type="PANTHER" id="PTHR30193">
    <property type="entry name" value="ABC TRANSPORTER PERMEASE PROTEIN"/>
    <property type="match status" value="1"/>
</dbReference>
<evidence type="ECO:0000256" key="7">
    <source>
        <dbReference type="RuleBase" id="RU363032"/>
    </source>
</evidence>
<dbReference type="STRING" id="1120976.SAMN03080606_03711"/>
<dbReference type="Pfam" id="PF00528">
    <property type="entry name" value="BPD_transp_1"/>
    <property type="match status" value="1"/>
</dbReference>